<evidence type="ECO:0000256" key="4">
    <source>
        <dbReference type="ARBA" id="ARBA00023002"/>
    </source>
</evidence>
<organism evidence="10 11">
    <name type="scientific">Apiospora hydei</name>
    <dbReference type="NCBI Taxonomy" id="1337664"/>
    <lineage>
        <taxon>Eukaryota</taxon>
        <taxon>Fungi</taxon>
        <taxon>Dikarya</taxon>
        <taxon>Ascomycota</taxon>
        <taxon>Pezizomycotina</taxon>
        <taxon>Sordariomycetes</taxon>
        <taxon>Xylariomycetidae</taxon>
        <taxon>Amphisphaeriales</taxon>
        <taxon>Apiosporaceae</taxon>
        <taxon>Apiospora</taxon>
    </lineage>
</organism>
<dbReference type="PRINTS" id="PR00385">
    <property type="entry name" value="P450"/>
</dbReference>
<proteinExistence type="inferred from homology"/>
<feature type="compositionally biased region" description="Basic and acidic residues" evidence="8">
    <location>
        <begin position="538"/>
        <end position="547"/>
    </location>
</feature>
<dbReference type="PANTHER" id="PTHR24287">
    <property type="entry name" value="P450, PUTATIVE (EUROFUNG)-RELATED"/>
    <property type="match status" value="1"/>
</dbReference>
<dbReference type="GeneID" id="92047333"/>
<dbReference type="Proteomes" id="UP001433268">
    <property type="component" value="Unassembled WGS sequence"/>
</dbReference>
<accession>A0ABR1VVM0</accession>
<gene>
    <name evidence="10" type="ORF">PG997_009958</name>
</gene>
<dbReference type="RefSeq" id="XP_066666235.1">
    <property type="nucleotide sequence ID" value="XM_066814273.1"/>
</dbReference>
<evidence type="ECO:0000256" key="2">
    <source>
        <dbReference type="ARBA" id="ARBA00010617"/>
    </source>
</evidence>
<evidence type="ECO:0000256" key="7">
    <source>
        <dbReference type="RuleBase" id="RU000461"/>
    </source>
</evidence>
<keyword evidence="7" id="KW-0349">Heme</keyword>
<evidence type="ECO:0000256" key="9">
    <source>
        <dbReference type="SAM" id="Phobius"/>
    </source>
</evidence>
<feature type="transmembrane region" description="Helical" evidence="9">
    <location>
        <begin position="12"/>
        <end position="29"/>
    </location>
</feature>
<evidence type="ECO:0000256" key="3">
    <source>
        <dbReference type="ARBA" id="ARBA00022723"/>
    </source>
</evidence>
<comment type="similarity">
    <text evidence="2 7">Belongs to the cytochrome P450 family.</text>
</comment>
<dbReference type="EMBL" id="JAQQWN010000007">
    <property type="protein sequence ID" value="KAK8075295.1"/>
    <property type="molecule type" value="Genomic_DNA"/>
</dbReference>
<keyword evidence="9" id="KW-0472">Membrane</keyword>
<feature type="region of interest" description="Disordered" evidence="8">
    <location>
        <begin position="525"/>
        <end position="580"/>
    </location>
</feature>
<name>A0ABR1VVM0_9PEZI</name>
<dbReference type="Pfam" id="PF00067">
    <property type="entry name" value="p450"/>
    <property type="match status" value="1"/>
</dbReference>
<dbReference type="InterPro" id="IPR047146">
    <property type="entry name" value="Cyt_P450_E_CYP52_fungi"/>
</dbReference>
<dbReference type="CDD" id="cd11063">
    <property type="entry name" value="CYP52"/>
    <property type="match status" value="1"/>
</dbReference>
<comment type="caution">
    <text evidence="10">The sequence shown here is derived from an EMBL/GenBank/DDBJ whole genome shotgun (WGS) entry which is preliminary data.</text>
</comment>
<keyword evidence="6 7" id="KW-0503">Monooxygenase</keyword>
<keyword evidence="11" id="KW-1185">Reference proteome</keyword>
<evidence type="ECO:0000256" key="8">
    <source>
        <dbReference type="SAM" id="MobiDB-lite"/>
    </source>
</evidence>
<dbReference type="InterPro" id="IPR036396">
    <property type="entry name" value="Cyt_P450_sf"/>
</dbReference>
<dbReference type="PRINTS" id="PR00463">
    <property type="entry name" value="EP450I"/>
</dbReference>
<keyword evidence="9" id="KW-0812">Transmembrane</keyword>
<protein>
    <submittedName>
        <fullName evidence="10">Cytochrome P450 52A13</fullName>
    </submittedName>
</protein>
<evidence type="ECO:0000313" key="11">
    <source>
        <dbReference type="Proteomes" id="UP001433268"/>
    </source>
</evidence>
<keyword evidence="9" id="KW-1133">Transmembrane helix</keyword>
<dbReference type="PANTHER" id="PTHR24287:SF5">
    <property type="entry name" value="P450, PUTATIVE (EUROFUNG)-RELATED"/>
    <property type="match status" value="1"/>
</dbReference>
<reference evidence="10 11" key="1">
    <citation type="submission" date="2023-01" db="EMBL/GenBank/DDBJ databases">
        <title>Analysis of 21 Apiospora genomes using comparative genomics revels a genus with tremendous synthesis potential of carbohydrate active enzymes and secondary metabolites.</title>
        <authorList>
            <person name="Sorensen T."/>
        </authorList>
    </citation>
    <scope>NUCLEOTIDE SEQUENCE [LARGE SCALE GENOMIC DNA]</scope>
    <source>
        <strain evidence="10 11">CBS 114990</strain>
    </source>
</reference>
<keyword evidence="5 7" id="KW-0408">Iron</keyword>
<keyword evidence="4 7" id="KW-0560">Oxidoreductase</keyword>
<dbReference type="Gene3D" id="1.10.630.10">
    <property type="entry name" value="Cytochrome P450"/>
    <property type="match status" value="1"/>
</dbReference>
<feature type="compositionally biased region" description="Basic residues" evidence="8">
    <location>
        <begin position="569"/>
        <end position="580"/>
    </location>
</feature>
<evidence type="ECO:0000256" key="5">
    <source>
        <dbReference type="ARBA" id="ARBA00023004"/>
    </source>
</evidence>
<dbReference type="PROSITE" id="PS00086">
    <property type="entry name" value="CYTOCHROME_P450"/>
    <property type="match status" value="1"/>
</dbReference>
<evidence type="ECO:0000256" key="6">
    <source>
        <dbReference type="ARBA" id="ARBA00023033"/>
    </source>
</evidence>
<dbReference type="InterPro" id="IPR001128">
    <property type="entry name" value="Cyt_P450"/>
</dbReference>
<comment type="cofactor">
    <cofactor evidence="1">
        <name>heme</name>
        <dbReference type="ChEBI" id="CHEBI:30413"/>
    </cofactor>
</comment>
<dbReference type="InterPro" id="IPR017972">
    <property type="entry name" value="Cyt_P450_CS"/>
</dbReference>
<evidence type="ECO:0000256" key="1">
    <source>
        <dbReference type="ARBA" id="ARBA00001971"/>
    </source>
</evidence>
<dbReference type="InterPro" id="IPR002401">
    <property type="entry name" value="Cyt_P450_E_grp-I"/>
</dbReference>
<sequence length="580" mass="66061">MLGQMQFDSVHVLSSVGVVAVLYLFYFIIQTTRNELRIRRLGVRAPVLAQTPCTGLRWFVAAARAQLNHRLFEFFDDMFAAARGAPTGDDCVEVQVTRAGGQRYIITRDPEHVKAILAGQFAQFGKGKEFHDRWSPFLGDSIFTTDGALWHDSRGMIRPMFVKDRVSDLVVFERWSAALVRQIERQRRGLVDFGAEKHNGGGEGVVDIQSLFYRMTLDITTDFLLGASVDSLSNPRDEFAEAFNEVQRLQMYITMLGPFFRVVPRRRYKAGIRAIDRFVMPYIEAALKLPAAELEKRTSASSSEFTFLHSVARHTRDPKVLRDQIVAVLLAGRDTTAATLSWAFYQLSRYPAKVARLRAEILDTVGPAPNAPSYENLKNMPYLRHVLSETLRMYPAVPYNLRIALEDTAIPSKDGQGPPIAVLKDDVVVYSTLSMQRRRNLYPQSRDGGDFADPALFEPERWENWTPKPWTYVPFNGGPRICVGQNFALTEMAYVVVRLLQKYDQIEYVGDWNAQFHEPEIVGKPGQGLRSGCTRQRVQRDEREWEPKSGTLEEPLVPITTEKEEEMKKTKRIQRRGGWA</sequence>
<evidence type="ECO:0000313" key="10">
    <source>
        <dbReference type="EMBL" id="KAK8075295.1"/>
    </source>
</evidence>
<keyword evidence="3 7" id="KW-0479">Metal-binding</keyword>
<dbReference type="SUPFAM" id="SSF48264">
    <property type="entry name" value="Cytochrome P450"/>
    <property type="match status" value="1"/>
</dbReference>